<keyword evidence="2" id="KW-1185">Reference proteome</keyword>
<reference evidence="1 2" key="1">
    <citation type="submission" date="2022-11" db="EMBL/GenBank/DDBJ databases">
        <title>Minimal conservation of predation-associated metabolite biosynthetic gene clusters underscores biosynthetic potential of Myxococcota including descriptions for ten novel species: Archangium lansinium sp. nov., Myxococcus landrumus sp. nov., Nannocystis bai.</title>
        <authorList>
            <person name="Ahearne A."/>
            <person name="Stevens C."/>
            <person name="Dowd S."/>
        </authorList>
    </citation>
    <scope>NUCLEOTIDE SEQUENCE [LARGE SCALE GENOMIC DNA]</scope>
    <source>
        <strain evidence="1 2">BB15-2</strain>
    </source>
</reference>
<dbReference type="Proteomes" id="UP001221686">
    <property type="component" value="Unassembled WGS sequence"/>
</dbReference>
<dbReference type="EMBL" id="JAQNDL010000002">
    <property type="protein sequence ID" value="MDC0719091.1"/>
    <property type="molecule type" value="Genomic_DNA"/>
</dbReference>
<gene>
    <name evidence="1" type="ORF">POL25_19455</name>
</gene>
<name>A0ABT5DZW0_9BACT</name>
<evidence type="ECO:0000313" key="2">
    <source>
        <dbReference type="Proteomes" id="UP001221686"/>
    </source>
</evidence>
<protein>
    <submittedName>
        <fullName evidence="1">Uncharacterized protein</fullName>
    </submittedName>
</protein>
<evidence type="ECO:0000313" key="1">
    <source>
        <dbReference type="EMBL" id="MDC0719091.1"/>
    </source>
</evidence>
<organism evidence="1 2">
    <name type="scientific">Nannocystis bainbridge</name>
    <dbReference type="NCBI Taxonomy" id="2995303"/>
    <lineage>
        <taxon>Bacteria</taxon>
        <taxon>Pseudomonadati</taxon>
        <taxon>Myxococcota</taxon>
        <taxon>Polyangia</taxon>
        <taxon>Nannocystales</taxon>
        <taxon>Nannocystaceae</taxon>
        <taxon>Nannocystis</taxon>
    </lineage>
</organism>
<sequence>MRPLDVRLQELTAAVHADTASDVSQDQRLDTHERRLDEHQRQLAEHHRILTGHLEVL</sequence>
<comment type="caution">
    <text evidence="1">The sequence shown here is derived from an EMBL/GenBank/DDBJ whole genome shotgun (WGS) entry which is preliminary data.</text>
</comment>
<proteinExistence type="predicted"/>
<accession>A0ABT5DZW0</accession>
<dbReference type="RefSeq" id="WP_272087602.1">
    <property type="nucleotide sequence ID" value="NZ_JAQNDL010000002.1"/>
</dbReference>